<accession>A0A931I3Z5</accession>
<dbReference type="InterPro" id="IPR025405">
    <property type="entry name" value="DUF4131"/>
</dbReference>
<reference evidence="10" key="1">
    <citation type="submission" date="2020-12" db="EMBL/GenBank/DDBJ databases">
        <title>Methylobrevis albus sp. nov., isolated from fresh water lack sediment.</title>
        <authorList>
            <person name="Zou Q."/>
        </authorList>
    </citation>
    <scope>NUCLEOTIDE SEQUENCE</scope>
    <source>
        <strain evidence="10">L22</strain>
    </source>
</reference>
<protein>
    <submittedName>
        <fullName evidence="10">ComEC/Rec2 family competence protein</fullName>
    </submittedName>
</protein>
<evidence type="ECO:0000313" key="11">
    <source>
        <dbReference type="Proteomes" id="UP000631694"/>
    </source>
</evidence>
<feature type="transmembrane region" description="Helical" evidence="7">
    <location>
        <begin position="445"/>
        <end position="468"/>
    </location>
</feature>
<feature type="transmembrane region" description="Helical" evidence="7">
    <location>
        <begin position="539"/>
        <end position="560"/>
    </location>
</feature>
<name>A0A931I3Z5_9HYPH</name>
<dbReference type="GO" id="GO:0005886">
    <property type="term" value="C:plasma membrane"/>
    <property type="evidence" value="ECO:0007669"/>
    <property type="project" value="UniProtKB-SubCell"/>
</dbReference>
<keyword evidence="2" id="KW-1003">Cell membrane</keyword>
<evidence type="ECO:0000256" key="4">
    <source>
        <dbReference type="ARBA" id="ARBA00022989"/>
    </source>
</evidence>
<feature type="transmembrane region" description="Helical" evidence="7">
    <location>
        <begin position="55"/>
        <end position="72"/>
    </location>
</feature>
<dbReference type="Pfam" id="PF13567">
    <property type="entry name" value="DUF4131"/>
    <property type="match status" value="1"/>
</dbReference>
<feature type="transmembrane region" description="Helical" evidence="7">
    <location>
        <begin position="407"/>
        <end position="424"/>
    </location>
</feature>
<feature type="transmembrane region" description="Helical" evidence="7">
    <location>
        <begin position="77"/>
        <end position="94"/>
    </location>
</feature>
<dbReference type="PANTHER" id="PTHR30619">
    <property type="entry name" value="DNA INTERNALIZATION/COMPETENCE PROTEIN COMEC/REC2"/>
    <property type="match status" value="1"/>
</dbReference>
<dbReference type="AlphaFoldDB" id="A0A931I3Z5"/>
<dbReference type="EMBL" id="JADZLT010000056">
    <property type="protein sequence ID" value="MBH0239820.1"/>
    <property type="molecule type" value="Genomic_DNA"/>
</dbReference>
<gene>
    <name evidence="10" type="ORF">I5731_18515</name>
</gene>
<evidence type="ECO:0000256" key="7">
    <source>
        <dbReference type="SAM" id="Phobius"/>
    </source>
</evidence>
<feature type="transmembrane region" description="Helical" evidence="7">
    <location>
        <begin position="369"/>
        <end position="395"/>
    </location>
</feature>
<dbReference type="NCBIfam" id="TIGR00360">
    <property type="entry name" value="ComEC_N-term"/>
    <property type="match status" value="1"/>
</dbReference>
<feature type="transmembrane region" description="Helical" evidence="7">
    <location>
        <begin position="100"/>
        <end position="118"/>
    </location>
</feature>
<feature type="transmembrane region" description="Helical" evidence="7">
    <location>
        <begin position="567"/>
        <end position="584"/>
    </location>
</feature>
<evidence type="ECO:0000259" key="9">
    <source>
        <dbReference type="Pfam" id="PF13567"/>
    </source>
</evidence>
<sequence>MADGAAAGGERGGGLRRALPAPTVARLDRRLRLLRAEGRRLAAEAAADLGNGRDFLWFPVAFASGIFLYFAWPGEPGAAAGAVAALLAAAALVVRHRATTIAPGFLAIFALLAALGFLHAKLATAWHHAPRVEAPRTAAVLGHVESYETRDNGGRITLRTVAVSGYAAADRPQRLQIAVRGGSAPLPGSAVSLRARLQPPSGPLVPGGYDFARRAYFLDIAGNGFAIGDVAAWTPAPPAPWDVRAVAALERFRFRVAAHIRSVLPGDPGAIAAALMVGDRGAITPEADEAMRISGLSHILSISGLHMTLVTAAIYGTVRALLAAIPAIALAWPVKQIAAGVGLVGALAYLAVSGLSIPTQRSAVTTSLVLLAVILGRPAISLRLVAVAALVVMLLRPEAVLDPGAQMSFAAVAALVAGFEWWTARRARQPAEPDASPLVRGLGTAARWVGGLAATSLIAGLATTPIALHHFDRLAPLSLVANLVAAPIVSFVVMPAGLVAALAMPLGLDGWPLILMGQGVEAMLWTAEEVAAVTPAGGVLRGPPLAATVAFVMAGLWCVLWSGRLRLFCLAPLAAGVLILLVAGEREPDVLVSGAGTRVMLRGADGDLVLVGRAGGLETELMLRAFGDPRAPGDRALTRRTGCDPSACIMREERDEAHATARGRARSGAGRLPADHAVVAPGARSGEWEGEGQDDGGATETGPAEFTMAVVRRPDAFAEECRRNAVVVTPLDAPRWCADTAAVIDRTILAEHGAVALRALPGAMPRFEIIDRSRPAEPRPWTPASGLP</sequence>
<feature type="transmembrane region" description="Helical" evidence="7">
    <location>
        <begin position="337"/>
        <end position="357"/>
    </location>
</feature>
<evidence type="ECO:0000259" key="8">
    <source>
        <dbReference type="Pfam" id="PF03772"/>
    </source>
</evidence>
<comment type="caution">
    <text evidence="10">The sequence shown here is derived from an EMBL/GenBank/DDBJ whole genome shotgun (WGS) entry which is preliminary data.</text>
</comment>
<dbReference type="PANTHER" id="PTHR30619:SF1">
    <property type="entry name" value="RECOMBINATION PROTEIN 2"/>
    <property type="match status" value="1"/>
</dbReference>
<evidence type="ECO:0000256" key="1">
    <source>
        <dbReference type="ARBA" id="ARBA00004651"/>
    </source>
</evidence>
<dbReference type="InterPro" id="IPR052159">
    <property type="entry name" value="Competence_DNA_uptake"/>
</dbReference>
<feature type="compositionally biased region" description="Low complexity" evidence="6">
    <location>
        <begin position="660"/>
        <end position="672"/>
    </location>
</feature>
<keyword evidence="3 7" id="KW-0812">Transmembrane</keyword>
<dbReference type="RefSeq" id="WP_197312894.1">
    <property type="nucleotide sequence ID" value="NZ_JADZLT010000056.1"/>
</dbReference>
<keyword evidence="4 7" id="KW-1133">Transmembrane helix</keyword>
<feature type="region of interest" description="Disordered" evidence="6">
    <location>
        <begin position="654"/>
        <end position="702"/>
    </location>
</feature>
<evidence type="ECO:0000256" key="2">
    <source>
        <dbReference type="ARBA" id="ARBA00022475"/>
    </source>
</evidence>
<proteinExistence type="predicted"/>
<evidence type="ECO:0000313" key="10">
    <source>
        <dbReference type="EMBL" id="MBH0239820.1"/>
    </source>
</evidence>
<dbReference type="InterPro" id="IPR004477">
    <property type="entry name" value="ComEC_N"/>
</dbReference>
<keyword evidence="11" id="KW-1185">Reference proteome</keyword>
<keyword evidence="5 7" id="KW-0472">Membrane</keyword>
<comment type="subcellular location">
    <subcellularLocation>
        <location evidence="1">Cell membrane</location>
        <topology evidence="1">Multi-pass membrane protein</topology>
    </subcellularLocation>
</comment>
<evidence type="ECO:0000256" key="6">
    <source>
        <dbReference type="SAM" id="MobiDB-lite"/>
    </source>
</evidence>
<dbReference type="Proteomes" id="UP000631694">
    <property type="component" value="Unassembled WGS sequence"/>
</dbReference>
<organism evidence="10 11">
    <name type="scientific">Methylobrevis albus</name>
    <dbReference type="NCBI Taxonomy" id="2793297"/>
    <lineage>
        <taxon>Bacteria</taxon>
        <taxon>Pseudomonadati</taxon>
        <taxon>Pseudomonadota</taxon>
        <taxon>Alphaproteobacteria</taxon>
        <taxon>Hyphomicrobiales</taxon>
        <taxon>Pleomorphomonadaceae</taxon>
        <taxon>Methylobrevis</taxon>
    </lineage>
</organism>
<dbReference type="Pfam" id="PF03772">
    <property type="entry name" value="Competence"/>
    <property type="match status" value="1"/>
</dbReference>
<feature type="domain" description="ComEC/Rec2-related protein" evidence="8">
    <location>
        <begin position="275"/>
        <end position="563"/>
    </location>
</feature>
<feature type="transmembrane region" description="Helical" evidence="7">
    <location>
        <begin position="309"/>
        <end position="331"/>
    </location>
</feature>
<feature type="transmembrane region" description="Helical" evidence="7">
    <location>
        <begin position="480"/>
        <end position="503"/>
    </location>
</feature>
<evidence type="ECO:0000256" key="3">
    <source>
        <dbReference type="ARBA" id="ARBA00022692"/>
    </source>
</evidence>
<feature type="domain" description="DUF4131" evidence="9">
    <location>
        <begin position="80"/>
        <end position="226"/>
    </location>
</feature>
<evidence type="ECO:0000256" key="5">
    <source>
        <dbReference type="ARBA" id="ARBA00023136"/>
    </source>
</evidence>